<dbReference type="RefSeq" id="WP_095351511.1">
    <property type="nucleotide sequence ID" value="NZ_NDFO01000008.1"/>
</dbReference>
<dbReference type="GO" id="GO:0044780">
    <property type="term" value="P:bacterial-type flagellum assembly"/>
    <property type="evidence" value="ECO:0007669"/>
    <property type="project" value="InterPro"/>
</dbReference>
<sequence length="145" mass="15856">MTDTPKTLPETLQDRLLQGLSAVNALLEQENTLLSSGQWQDVEKLLPRKRTLMEQMRKLLPAEAKPLTPEQRSAKAAPEMEAATKQFHALVRANEELLQNAIAAQGTLIQLVLEDAAQEQRIGYGASGGYAVGQHNSALALRSDV</sequence>
<reference evidence="2 3" key="1">
    <citation type="submission" date="2017-04" db="EMBL/GenBank/DDBJ databases">
        <title>Kefir bacterial isolates.</title>
        <authorList>
            <person name="Kim Y."/>
            <person name="Blasche S."/>
            <person name="Patil K.R."/>
        </authorList>
    </citation>
    <scope>NUCLEOTIDE SEQUENCE [LARGE SCALE GENOMIC DNA]</scope>
    <source>
        <strain evidence="2 3">KR-2</strain>
    </source>
</reference>
<dbReference type="AlphaFoldDB" id="A0A270BIH1"/>
<evidence type="ECO:0000313" key="2">
    <source>
        <dbReference type="EMBL" id="PAL24832.1"/>
    </source>
</evidence>
<evidence type="ECO:0000256" key="1">
    <source>
        <dbReference type="SAM" id="MobiDB-lite"/>
    </source>
</evidence>
<keyword evidence="3" id="KW-1185">Reference proteome</keyword>
<protein>
    <recommendedName>
        <fullName evidence="4">Flagellar biosynthesis protein FlgN</fullName>
    </recommendedName>
</protein>
<accession>A0A270BIH1</accession>
<name>A0A270BIH1_9PROT</name>
<dbReference type="OrthoDB" id="7219954at2"/>
<organism evidence="2 3">
    <name type="scientific">Acetobacter syzygii</name>
    <dbReference type="NCBI Taxonomy" id="146476"/>
    <lineage>
        <taxon>Bacteria</taxon>
        <taxon>Pseudomonadati</taxon>
        <taxon>Pseudomonadota</taxon>
        <taxon>Alphaproteobacteria</taxon>
        <taxon>Acetobacterales</taxon>
        <taxon>Acetobacteraceae</taxon>
        <taxon>Acetobacter</taxon>
    </lineage>
</organism>
<dbReference type="Proteomes" id="UP000216033">
    <property type="component" value="Unassembled WGS sequence"/>
</dbReference>
<feature type="region of interest" description="Disordered" evidence="1">
    <location>
        <begin position="60"/>
        <end position="80"/>
    </location>
</feature>
<dbReference type="STRING" id="1231343.Absy_008_111"/>
<dbReference type="EMBL" id="NDFP01000008">
    <property type="protein sequence ID" value="PAL24832.1"/>
    <property type="molecule type" value="Genomic_DNA"/>
</dbReference>
<evidence type="ECO:0008006" key="4">
    <source>
        <dbReference type="Google" id="ProtNLM"/>
    </source>
</evidence>
<proteinExistence type="predicted"/>
<dbReference type="SUPFAM" id="SSF140566">
    <property type="entry name" value="FlgN-like"/>
    <property type="match status" value="1"/>
</dbReference>
<gene>
    <name evidence="2" type="ORF">B9K05_09105</name>
</gene>
<evidence type="ECO:0000313" key="3">
    <source>
        <dbReference type="Proteomes" id="UP000216033"/>
    </source>
</evidence>
<comment type="caution">
    <text evidence="2">The sequence shown here is derived from an EMBL/GenBank/DDBJ whole genome shotgun (WGS) entry which is preliminary data.</text>
</comment>
<dbReference type="InterPro" id="IPR036679">
    <property type="entry name" value="FlgN-like_sf"/>
</dbReference>